<evidence type="ECO:0000256" key="1">
    <source>
        <dbReference type="SAM" id="SignalP"/>
    </source>
</evidence>
<comment type="caution">
    <text evidence="3">The sequence shown here is derived from an EMBL/GenBank/DDBJ whole genome shotgun (WGS) entry which is preliminary data.</text>
</comment>
<dbReference type="InterPro" id="IPR033399">
    <property type="entry name" value="TP_0789-like"/>
</dbReference>
<dbReference type="Pfam" id="PF17131">
    <property type="entry name" value="LolA_like"/>
    <property type="match status" value="1"/>
</dbReference>
<dbReference type="RefSeq" id="WP_109616069.1">
    <property type="nucleotide sequence ID" value="NZ_QGDO01000001.1"/>
</dbReference>
<feature type="domain" description="Uncharacterized protein TP-0789" evidence="2">
    <location>
        <begin position="65"/>
        <end position="245"/>
    </location>
</feature>
<dbReference type="Gene3D" id="2.50.20.10">
    <property type="entry name" value="Lipoprotein localisation LolA/LolB/LppX"/>
    <property type="match status" value="1"/>
</dbReference>
<organism evidence="3 4">
    <name type="scientific">Sediminitomix flava</name>
    <dbReference type="NCBI Taxonomy" id="379075"/>
    <lineage>
        <taxon>Bacteria</taxon>
        <taxon>Pseudomonadati</taxon>
        <taxon>Bacteroidota</taxon>
        <taxon>Cytophagia</taxon>
        <taxon>Cytophagales</taxon>
        <taxon>Flammeovirgaceae</taxon>
        <taxon>Sediminitomix</taxon>
    </lineage>
</organism>
<reference evidence="3 4" key="1">
    <citation type="submission" date="2018-03" db="EMBL/GenBank/DDBJ databases">
        <title>Genomic Encyclopedia of Archaeal and Bacterial Type Strains, Phase II (KMG-II): from individual species to whole genera.</title>
        <authorList>
            <person name="Goeker M."/>
        </authorList>
    </citation>
    <scope>NUCLEOTIDE SEQUENCE [LARGE SCALE GENOMIC DNA]</scope>
    <source>
        <strain evidence="3 4">DSM 28229</strain>
    </source>
</reference>
<dbReference type="AlphaFoldDB" id="A0A315ZG69"/>
<dbReference type="OrthoDB" id="9803781at2"/>
<proteinExistence type="predicted"/>
<sequence>MKRILISLLFSVFCFQAYAQDVEEIVKKSDEKNRGKTSRSIMTMKIIRPTWTREMTMKSWSLGEEFFLMYVEAPAKDKGTTSLKRNNEMWNWIPSIEKTVKISASMMGQSWMGSDFTNDDLLKQSSIVHDYHKKILGEEEIDGKTCWKIELIPTEDATVVWGKVILWVSKDLYNQRKAEYYDEDEYLVNTMTSFDIKKMDDREIPCKLVMQPADEPENRTEIYTRTAQYNVPMKESFFSQQNMKKIR</sequence>
<accession>A0A315ZG69</accession>
<evidence type="ECO:0000313" key="4">
    <source>
        <dbReference type="Proteomes" id="UP000245535"/>
    </source>
</evidence>
<keyword evidence="4" id="KW-1185">Reference proteome</keyword>
<keyword evidence="3" id="KW-0449">Lipoprotein</keyword>
<gene>
    <name evidence="3" type="ORF">BC781_101957</name>
</gene>
<evidence type="ECO:0000259" key="2">
    <source>
        <dbReference type="Pfam" id="PF17131"/>
    </source>
</evidence>
<protein>
    <submittedName>
        <fullName evidence="3">Outer membrane lipoprotein-sorting protein</fullName>
    </submittedName>
</protein>
<keyword evidence="1" id="KW-0732">Signal</keyword>
<dbReference type="EMBL" id="QGDO01000001">
    <property type="protein sequence ID" value="PWJ44586.1"/>
    <property type="molecule type" value="Genomic_DNA"/>
</dbReference>
<name>A0A315ZG69_SEDFL</name>
<dbReference type="Proteomes" id="UP000245535">
    <property type="component" value="Unassembled WGS sequence"/>
</dbReference>
<evidence type="ECO:0000313" key="3">
    <source>
        <dbReference type="EMBL" id="PWJ44586.1"/>
    </source>
</evidence>
<feature type="signal peptide" evidence="1">
    <location>
        <begin position="1"/>
        <end position="19"/>
    </location>
</feature>
<feature type="chain" id="PRO_5016370149" evidence="1">
    <location>
        <begin position="20"/>
        <end position="247"/>
    </location>
</feature>
<dbReference type="CDD" id="cd16329">
    <property type="entry name" value="LolA_like"/>
    <property type="match status" value="1"/>
</dbReference>